<keyword evidence="1" id="KW-0812">Transmembrane</keyword>
<sequence>MELYQQHPIRGYTRLTTTADGLLVDQQGLFRQLRLEIPYEQLLPVRTAAETSFPIYLTFFAGALLISYFAQWAENPLPAWSEQVGMSLLGLLVLGLCYFTYTRWRWTITFTTGAGSIMLGNRDSERATIEEFAVAVRNHTKDYLWTRYARFNSYLPLQQQLEAYATLYEQKVITHEQLLDLQQQANRPGSAGFR</sequence>
<keyword evidence="1" id="KW-0472">Membrane</keyword>
<evidence type="ECO:0000256" key="1">
    <source>
        <dbReference type="SAM" id="Phobius"/>
    </source>
</evidence>
<evidence type="ECO:0000313" key="2">
    <source>
        <dbReference type="EMBL" id="SDX68467.1"/>
    </source>
</evidence>
<dbReference type="RefSeq" id="WP_092738280.1">
    <property type="nucleotide sequence ID" value="NZ_FNOV01000002.1"/>
</dbReference>
<name>A0A1H3DQ47_9BACT</name>
<keyword evidence="3" id="KW-1185">Reference proteome</keyword>
<proteinExistence type="predicted"/>
<feature type="transmembrane region" description="Helical" evidence="1">
    <location>
        <begin position="84"/>
        <end position="101"/>
    </location>
</feature>
<evidence type="ECO:0000313" key="3">
    <source>
        <dbReference type="Proteomes" id="UP000199249"/>
    </source>
</evidence>
<dbReference type="STRING" id="651662.SAMN04488069_102446"/>
<organism evidence="2 3">
    <name type="scientific">Hymenobacter psychrophilus</name>
    <dbReference type="NCBI Taxonomy" id="651662"/>
    <lineage>
        <taxon>Bacteria</taxon>
        <taxon>Pseudomonadati</taxon>
        <taxon>Bacteroidota</taxon>
        <taxon>Cytophagia</taxon>
        <taxon>Cytophagales</taxon>
        <taxon>Hymenobacteraceae</taxon>
        <taxon>Hymenobacter</taxon>
    </lineage>
</organism>
<accession>A0A1H3DQ47</accession>
<reference evidence="3" key="1">
    <citation type="submission" date="2016-10" db="EMBL/GenBank/DDBJ databases">
        <authorList>
            <person name="Varghese N."/>
            <person name="Submissions S."/>
        </authorList>
    </citation>
    <scope>NUCLEOTIDE SEQUENCE [LARGE SCALE GENOMIC DNA]</scope>
    <source>
        <strain evidence="3">CGMCC 1.8975</strain>
    </source>
</reference>
<gene>
    <name evidence="2" type="ORF">SAMN04488069_102446</name>
</gene>
<dbReference type="Proteomes" id="UP000199249">
    <property type="component" value="Unassembled WGS sequence"/>
</dbReference>
<feature type="transmembrane region" description="Helical" evidence="1">
    <location>
        <begin position="53"/>
        <end position="72"/>
    </location>
</feature>
<dbReference type="AlphaFoldDB" id="A0A1H3DQ47"/>
<protein>
    <submittedName>
        <fullName evidence="2">Uncharacterized protein</fullName>
    </submittedName>
</protein>
<dbReference type="OrthoDB" id="875181at2"/>
<keyword evidence="1" id="KW-1133">Transmembrane helix</keyword>
<dbReference type="EMBL" id="FNOV01000002">
    <property type="protein sequence ID" value="SDX68467.1"/>
    <property type="molecule type" value="Genomic_DNA"/>
</dbReference>